<keyword evidence="4" id="KW-1185">Reference proteome</keyword>
<reference evidence="1 4" key="1">
    <citation type="submission" date="2021-06" db="EMBL/GenBank/DDBJ databases">
        <title>Collection of gut derived symbiotic bacterial strains cultured from healthy donors.</title>
        <authorList>
            <person name="Lin H."/>
            <person name="Littmann E."/>
            <person name="Pamer E.G."/>
        </authorList>
    </citation>
    <scope>NUCLEOTIDE SEQUENCE</scope>
    <source>
        <strain evidence="2 4">MSK.21.70</strain>
        <strain evidence="1">MSK.21.82</strain>
    </source>
</reference>
<organism evidence="1 3">
    <name type="scientific">Catenibacterium mitsuokai</name>
    <dbReference type="NCBI Taxonomy" id="100886"/>
    <lineage>
        <taxon>Bacteria</taxon>
        <taxon>Bacillati</taxon>
        <taxon>Bacillota</taxon>
        <taxon>Erysipelotrichia</taxon>
        <taxon>Erysipelotrichales</taxon>
        <taxon>Coprobacillaceae</taxon>
        <taxon>Catenibacterium</taxon>
    </lineage>
</organism>
<proteinExistence type="predicted"/>
<dbReference type="Proteomes" id="UP001196408">
    <property type="component" value="Unassembled WGS sequence"/>
</dbReference>
<evidence type="ECO:0000313" key="4">
    <source>
        <dbReference type="Proteomes" id="UP001197492"/>
    </source>
</evidence>
<dbReference type="AlphaFoldDB" id="A0AAW4MRW1"/>
<accession>A0AAW4MRW1</accession>
<dbReference type="EMBL" id="JAHOEL010000040">
    <property type="protein sequence ID" value="MBV3393024.1"/>
    <property type="molecule type" value="Genomic_DNA"/>
</dbReference>
<dbReference type="Proteomes" id="UP001197492">
    <property type="component" value="Unassembled WGS sequence"/>
</dbReference>
<dbReference type="EMBL" id="JAHOEF010000040">
    <property type="protein sequence ID" value="MBV3382983.1"/>
    <property type="molecule type" value="Genomic_DNA"/>
</dbReference>
<evidence type="ECO:0000313" key="1">
    <source>
        <dbReference type="EMBL" id="MBV3382983.1"/>
    </source>
</evidence>
<name>A0AAW4MRW1_9FIRM</name>
<evidence type="ECO:0008006" key="5">
    <source>
        <dbReference type="Google" id="ProtNLM"/>
    </source>
</evidence>
<evidence type="ECO:0000313" key="2">
    <source>
        <dbReference type="EMBL" id="MBV3393024.1"/>
    </source>
</evidence>
<comment type="caution">
    <text evidence="1">The sequence shown here is derived from an EMBL/GenBank/DDBJ whole genome shotgun (WGS) entry which is preliminary data.</text>
</comment>
<protein>
    <recommendedName>
        <fullName evidence="5">Toxin-antitoxin system, antitoxin component, ribbon-helix-helix domain protein</fullName>
    </recommendedName>
</protein>
<sequence>MENRTVIINGVSYTCLTDEEYEDLQTVAAYEERKKSKDFKTISFDEFLKDREEKYGVKF</sequence>
<dbReference type="RefSeq" id="WP_006504963.1">
    <property type="nucleotide sequence ID" value="NZ_CAXVKV010000050.1"/>
</dbReference>
<evidence type="ECO:0000313" key="3">
    <source>
        <dbReference type="Proteomes" id="UP001196408"/>
    </source>
</evidence>
<gene>
    <name evidence="1" type="ORF">KSV97_07085</name>
    <name evidence="2" type="ORF">KSW06_07115</name>
</gene>